<gene>
    <name evidence="5" type="ORF">HNR59_003984</name>
</gene>
<dbReference type="Pfam" id="PF01593">
    <property type="entry name" value="Amino_oxidase"/>
    <property type="match status" value="1"/>
</dbReference>
<dbReference type="InterPro" id="IPR036188">
    <property type="entry name" value="FAD/NAD-bd_sf"/>
</dbReference>
<dbReference type="PANTHER" id="PTHR10668">
    <property type="entry name" value="PHYTOENE DEHYDROGENASE"/>
    <property type="match status" value="1"/>
</dbReference>
<comment type="subunit">
    <text evidence="2">Interacts with COX5B; this interaction may contribute to localize PYROXD2 to the inner face of the inner mitochondrial membrane.</text>
</comment>
<feature type="domain" description="Amine oxidase" evidence="4">
    <location>
        <begin position="15"/>
        <end position="439"/>
    </location>
</feature>
<accession>A0A7W9S7U8</accession>
<sequence length="534" mass="57957">MKNPDVIIIGGGHNGLICSGYLARAGLEVLLLEASDRVGGPAATREFFPGFSSSIANSPGSLEPKILADFELEKHGLRFVRPDPTLVHPLPEGRLFVGWRERERVDAQIDSYAPGESKRYHAVFDYLNRFAERLGISVFREPPTLQELTRNLRTVEDEEMFSRIFFGSVRGLFEHFDLAPETQAIMGPLSVVSGLVGPSTPGTPFNLMMRPLSLASLKSETADDPRRMPLRGSTGLAVGAMGAIADAMARSVEASGVKILREARVTSIEETKQGLVVRLEDGRTFSAPLVVSAAHPHLTVKLVVSDNPEWKPIRQGMAQTPPAGSAFKIVLGLGDMPRFAAAKNEEEARQLATAQLRIAPTLGYLEDCHADLARGKMPSRPLIWSLCHSMTSPALAPEGKHVLSINLGGPPHRGGREPVAVDKDAVVKTVVGLMSEWIPNLPGIVEHYACIDASTFENEYGLFGANIAHVDMMPINQFWMRPYPGLHRYRTPTPGLYLSGVGTWPGAYFSGIPGHNTAQAVLADLAARRVSQTA</sequence>
<name>A0A7W9S7U8_9HYPH</name>
<evidence type="ECO:0000259" key="4">
    <source>
        <dbReference type="Pfam" id="PF01593"/>
    </source>
</evidence>
<reference evidence="5 6" key="1">
    <citation type="submission" date="2020-08" db="EMBL/GenBank/DDBJ databases">
        <title>Genomic Encyclopedia of Type Strains, Phase IV (KMG-IV): sequencing the most valuable type-strain genomes for metagenomic binning, comparative biology and taxonomic classification.</title>
        <authorList>
            <person name="Goeker M."/>
        </authorList>
    </citation>
    <scope>NUCLEOTIDE SEQUENCE [LARGE SCALE GENOMIC DNA]</scope>
    <source>
        <strain evidence="5 6">DSM 11099</strain>
    </source>
</reference>
<dbReference type="EMBL" id="JACHEU010000007">
    <property type="protein sequence ID" value="MBB6014588.1"/>
    <property type="molecule type" value="Genomic_DNA"/>
</dbReference>
<dbReference type="PANTHER" id="PTHR10668:SF103">
    <property type="entry name" value="PYRIDINE NUCLEOTIDE-DISULFIDE OXIDOREDUCTASE DOMAIN-CONTAINING PROTEIN 2"/>
    <property type="match status" value="1"/>
</dbReference>
<dbReference type="Gene3D" id="3.50.50.60">
    <property type="entry name" value="FAD/NAD(P)-binding domain"/>
    <property type="match status" value="2"/>
</dbReference>
<evidence type="ECO:0000256" key="3">
    <source>
        <dbReference type="ARBA" id="ARBA00040298"/>
    </source>
</evidence>
<evidence type="ECO:0000256" key="2">
    <source>
        <dbReference type="ARBA" id="ARBA00038825"/>
    </source>
</evidence>
<comment type="function">
    <text evidence="1">Probable oxidoreductase that may play a role as regulator of mitochondrial function.</text>
</comment>
<proteinExistence type="predicted"/>
<keyword evidence="6" id="KW-1185">Reference proteome</keyword>
<dbReference type="SUPFAM" id="SSF51905">
    <property type="entry name" value="FAD/NAD(P)-binding domain"/>
    <property type="match status" value="1"/>
</dbReference>
<protein>
    <recommendedName>
        <fullName evidence="3">Pyridine nucleotide-disulfide oxidoreductase domain-containing protein 2</fullName>
    </recommendedName>
</protein>
<dbReference type="InterPro" id="IPR002937">
    <property type="entry name" value="Amino_oxidase"/>
</dbReference>
<organism evidence="5 6">
    <name type="scientific">Aquamicrobium lusatiense</name>
    <dbReference type="NCBI Taxonomy" id="89772"/>
    <lineage>
        <taxon>Bacteria</taxon>
        <taxon>Pseudomonadati</taxon>
        <taxon>Pseudomonadota</taxon>
        <taxon>Alphaproteobacteria</taxon>
        <taxon>Hyphomicrobiales</taxon>
        <taxon>Phyllobacteriaceae</taxon>
        <taxon>Aquamicrobium</taxon>
    </lineage>
</organism>
<dbReference type="AlphaFoldDB" id="A0A7W9S7U8"/>
<evidence type="ECO:0000256" key="1">
    <source>
        <dbReference type="ARBA" id="ARBA00037217"/>
    </source>
</evidence>
<evidence type="ECO:0000313" key="5">
    <source>
        <dbReference type="EMBL" id="MBB6014588.1"/>
    </source>
</evidence>
<evidence type="ECO:0000313" key="6">
    <source>
        <dbReference type="Proteomes" id="UP000533306"/>
    </source>
</evidence>
<comment type="caution">
    <text evidence="5">The sequence shown here is derived from an EMBL/GenBank/DDBJ whole genome shotgun (WGS) entry which is preliminary data.</text>
</comment>
<dbReference type="RefSeq" id="WP_183832875.1">
    <property type="nucleotide sequence ID" value="NZ_JACHEU010000007.1"/>
</dbReference>
<dbReference type="Proteomes" id="UP000533306">
    <property type="component" value="Unassembled WGS sequence"/>
</dbReference>
<dbReference type="GO" id="GO:0016491">
    <property type="term" value="F:oxidoreductase activity"/>
    <property type="evidence" value="ECO:0007669"/>
    <property type="project" value="InterPro"/>
</dbReference>